<keyword evidence="3" id="KW-1185">Reference proteome</keyword>
<name>A0A6G1FXP2_9PEZI</name>
<gene>
    <name evidence="2 4" type="ORF">P152DRAFT_98872</name>
</gene>
<dbReference type="Proteomes" id="UP000504638">
    <property type="component" value="Unplaced"/>
</dbReference>
<evidence type="ECO:0000256" key="1">
    <source>
        <dbReference type="SAM" id="MobiDB-lite"/>
    </source>
</evidence>
<proteinExistence type="predicted"/>
<reference evidence="2 4" key="1">
    <citation type="submission" date="2020-01" db="EMBL/GenBank/DDBJ databases">
        <authorList>
            <consortium name="DOE Joint Genome Institute"/>
            <person name="Haridas S."/>
            <person name="Albert R."/>
            <person name="Binder M."/>
            <person name="Bloem J."/>
            <person name="Labutti K."/>
            <person name="Salamov A."/>
            <person name="Andreopoulos B."/>
            <person name="Baker S.E."/>
            <person name="Barry K."/>
            <person name="Bills G."/>
            <person name="Bluhm B.H."/>
            <person name="Cannon C."/>
            <person name="Castanera R."/>
            <person name="Culley D.E."/>
            <person name="Daum C."/>
            <person name="Ezra D."/>
            <person name="Gonzalez J.B."/>
            <person name="Henrissat B."/>
            <person name="Kuo A."/>
            <person name="Liang C."/>
            <person name="Lipzen A."/>
            <person name="Lutzoni F."/>
            <person name="Magnuson J."/>
            <person name="Mondo S."/>
            <person name="Nolan M."/>
            <person name="Ohm R."/>
            <person name="Pangilinan J."/>
            <person name="Park H.-J."/>
            <person name="Ramirez L."/>
            <person name="Alfaro M."/>
            <person name="Sun H."/>
            <person name="Tritt A."/>
            <person name="Yoshinaga Y."/>
            <person name="Zwiers L.-H."/>
            <person name="Turgeon B.G."/>
            <person name="Goodwin S.B."/>
            <person name="Spatafora J.W."/>
            <person name="Crous P.W."/>
            <person name="Grigoriev I.V."/>
        </authorList>
    </citation>
    <scope>NUCLEOTIDE SEQUENCE</scope>
    <source>
        <strain evidence="2 4">CBS 781.70</strain>
    </source>
</reference>
<sequence>MPEIDPFTSFGVVLTSLLVTMSSNLCCHHLVRGTSNLFHEILEALEIGGMRPRETSSLRSLSTTRLEGYLICTVRINPRSGRNDPSSIVPVLLTTAYVHLISPMIPQNSPHRHPTGPSRPIHPRRFNR</sequence>
<reference evidence="4" key="3">
    <citation type="submission" date="2025-04" db="UniProtKB">
        <authorList>
            <consortium name="RefSeq"/>
        </authorList>
    </citation>
    <scope>IDENTIFICATION</scope>
    <source>
        <strain evidence="4">CBS 781.70</strain>
    </source>
</reference>
<evidence type="ECO:0000313" key="2">
    <source>
        <dbReference type="EMBL" id="KAF1810451.1"/>
    </source>
</evidence>
<dbReference type="GeneID" id="54423981"/>
<dbReference type="AlphaFoldDB" id="A0A6G1FXP2"/>
<evidence type="ECO:0000313" key="4">
    <source>
        <dbReference type="RefSeq" id="XP_033532082.1"/>
    </source>
</evidence>
<reference evidence="4" key="2">
    <citation type="submission" date="2020-04" db="EMBL/GenBank/DDBJ databases">
        <authorList>
            <consortium name="NCBI Genome Project"/>
        </authorList>
    </citation>
    <scope>NUCLEOTIDE SEQUENCE</scope>
    <source>
        <strain evidence="4">CBS 781.70</strain>
    </source>
</reference>
<evidence type="ECO:0000313" key="3">
    <source>
        <dbReference type="Proteomes" id="UP000504638"/>
    </source>
</evidence>
<organism evidence="2">
    <name type="scientific">Eremomyces bilateralis CBS 781.70</name>
    <dbReference type="NCBI Taxonomy" id="1392243"/>
    <lineage>
        <taxon>Eukaryota</taxon>
        <taxon>Fungi</taxon>
        <taxon>Dikarya</taxon>
        <taxon>Ascomycota</taxon>
        <taxon>Pezizomycotina</taxon>
        <taxon>Dothideomycetes</taxon>
        <taxon>Dothideomycetes incertae sedis</taxon>
        <taxon>Eremomycetales</taxon>
        <taxon>Eremomycetaceae</taxon>
        <taxon>Eremomyces</taxon>
    </lineage>
</organism>
<dbReference type="RefSeq" id="XP_033532082.1">
    <property type="nucleotide sequence ID" value="XM_033683411.1"/>
</dbReference>
<feature type="region of interest" description="Disordered" evidence="1">
    <location>
        <begin position="104"/>
        <end position="128"/>
    </location>
</feature>
<accession>A0A6G1FXP2</accession>
<dbReference type="EMBL" id="ML975166">
    <property type="protein sequence ID" value="KAF1810451.1"/>
    <property type="molecule type" value="Genomic_DNA"/>
</dbReference>
<protein>
    <submittedName>
        <fullName evidence="2 4">Uncharacterized protein</fullName>
    </submittedName>
</protein>